<sequence>MRTVVITGGTRGIGGGLAARLRAQGDEVIAIGSADADLTSVRQAADLADRLPDRIDVLVFAAGRFGAQRVVTTEGFEQTFALYVLSRHLLAERLRPALEGAAQPVILNLCGTGGIPAGRIHWDDLQLTRGYSLLTATMQGARANDLMGVAFADRDPGSRIRYVLYNPLFVDSGIHRYFRQPTRALVGAAARLLGSSVETAARRLTDLLADPPSAPLTALRRGKPVPLTAPEFDPTAAARLDATLRRLIADVSI</sequence>
<dbReference type="PANTHER" id="PTHR43157:SF31">
    <property type="entry name" value="PHOSPHATIDYLINOSITOL-GLYCAN BIOSYNTHESIS CLASS F PROTEIN"/>
    <property type="match status" value="1"/>
</dbReference>
<dbReference type="OrthoDB" id="2860165at2"/>
<name>A0A2W2C4Z6_9ACTN</name>
<dbReference type="PRINTS" id="PR00081">
    <property type="entry name" value="GDHRDH"/>
</dbReference>
<evidence type="ECO:0000313" key="1">
    <source>
        <dbReference type="EMBL" id="PZF94605.1"/>
    </source>
</evidence>
<dbReference type="PANTHER" id="PTHR43157">
    <property type="entry name" value="PHOSPHATIDYLINOSITOL-GLYCAN BIOSYNTHESIS CLASS F PROTEIN-RELATED"/>
    <property type="match status" value="1"/>
</dbReference>
<evidence type="ECO:0000313" key="2">
    <source>
        <dbReference type="Proteomes" id="UP000248627"/>
    </source>
</evidence>
<dbReference type="SUPFAM" id="SSF51735">
    <property type="entry name" value="NAD(P)-binding Rossmann-fold domains"/>
    <property type="match status" value="1"/>
</dbReference>
<accession>A0A2W2C4Z6</accession>
<organism evidence="1 2">
    <name type="scientific">Micromonospora endophytica</name>
    <dbReference type="NCBI Taxonomy" id="515350"/>
    <lineage>
        <taxon>Bacteria</taxon>
        <taxon>Bacillati</taxon>
        <taxon>Actinomycetota</taxon>
        <taxon>Actinomycetes</taxon>
        <taxon>Micromonosporales</taxon>
        <taxon>Micromonosporaceae</taxon>
        <taxon>Micromonospora</taxon>
    </lineage>
</organism>
<reference evidence="1 2" key="1">
    <citation type="submission" date="2018-01" db="EMBL/GenBank/DDBJ databases">
        <title>Draft genome sequence of Jishengella endophytica.</title>
        <authorList>
            <person name="Sahin N."/>
            <person name="Ay H."/>
            <person name="Saygin H."/>
        </authorList>
    </citation>
    <scope>NUCLEOTIDE SEQUENCE [LARGE SCALE GENOMIC DNA]</scope>
    <source>
        <strain evidence="1 2">DSM 45430</strain>
    </source>
</reference>
<protein>
    <submittedName>
        <fullName evidence="1">Short-chain dehydrogenase</fullName>
    </submittedName>
</protein>
<dbReference type="InterPro" id="IPR036291">
    <property type="entry name" value="NAD(P)-bd_dom_sf"/>
</dbReference>
<proteinExistence type="predicted"/>
<dbReference type="RefSeq" id="WP_111244155.1">
    <property type="nucleotide sequence ID" value="NZ_AP023358.1"/>
</dbReference>
<dbReference type="Gene3D" id="3.40.50.720">
    <property type="entry name" value="NAD(P)-binding Rossmann-like Domain"/>
    <property type="match status" value="1"/>
</dbReference>
<dbReference type="EMBL" id="POTX01000103">
    <property type="protein sequence ID" value="PZF94605.1"/>
    <property type="molecule type" value="Genomic_DNA"/>
</dbReference>
<dbReference type="AlphaFoldDB" id="A0A2W2C4Z6"/>
<keyword evidence="2" id="KW-1185">Reference proteome</keyword>
<dbReference type="Proteomes" id="UP000248627">
    <property type="component" value="Unassembled WGS sequence"/>
</dbReference>
<gene>
    <name evidence="1" type="ORF">C1I93_16325</name>
</gene>
<comment type="caution">
    <text evidence="1">The sequence shown here is derived from an EMBL/GenBank/DDBJ whole genome shotgun (WGS) entry which is preliminary data.</text>
</comment>
<dbReference type="InterPro" id="IPR002347">
    <property type="entry name" value="SDR_fam"/>
</dbReference>